<evidence type="ECO:0000256" key="16">
    <source>
        <dbReference type="HAMAP-Rule" id="MF_00037"/>
    </source>
</evidence>
<organism evidence="18 19">
    <name type="scientific">Aerophobetes bacterium</name>
    <dbReference type="NCBI Taxonomy" id="2030807"/>
    <lineage>
        <taxon>Bacteria</taxon>
        <taxon>Candidatus Aerophobota</taxon>
    </lineage>
</organism>
<keyword evidence="11 16" id="KW-0573">Peptidoglycan synthesis</keyword>
<dbReference type="GO" id="GO:0005829">
    <property type="term" value="C:cytosol"/>
    <property type="evidence" value="ECO:0007669"/>
    <property type="project" value="TreeGrafter"/>
</dbReference>
<comment type="cofactor">
    <cofactor evidence="1 16">
        <name>FAD</name>
        <dbReference type="ChEBI" id="CHEBI:57692"/>
    </cofactor>
</comment>
<evidence type="ECO:0000256" key="11">
    <source>
        <dbReference type="ARBA" id="ARBA00022984"/>
    </source>
</evidence>
<keyword evidence="7 16" id="KW-0285">Flavoprotein</keyword>
<evidence type="ECO:0000256" key="15">
    <source>
        <dbReference type="ARBA" id="ARBA00048914"/>
    </source>
</evidence>
<keyword evidence="9 16" id="KW-0521">NADP</keyword>
<dbReference type="HAMAP" id="MF_00037">
    <property type="entry name" value="MurB"/>
    <property type="match status" value="1"/>
</dbReference>
<evidence type="ECO:0000256" key="1">
    <source>
        <dbReference type="ARBA" id="ARBA00001974"/>
    </source>
</evidence>
<dbReference type="GO" id="GO:0009252">
    <property type="term" value="P:peptidoglycan biosynthetic process"/>
    <property type="evidence" value="ECO:0007669"/>
    <property type="project" value="UniProtKB-UniRule"/>
</dbReference>
<dbReference type="NCBIfam" id="TIGR00179">
    <property type="entry name" value="murB"/>
    <property type="match status" value="1"/>
</dbReference>
<comment type="caution">
    <text evidence="18">The sequence shown here is derived from an EMBL/GenBank/DDBJ whole genome shotgun (WGS) entry which is preliminary data.</text>
</comment>
<dbReference type="GO" id="GO:0071949">
    <property type="term" value="F:FAD binding"/>
    <property type="evidence" value="ECO:0007669"/>
    <property type="project" value="InterPro"/>
</dbReference>
<evidence type="ECO:0000256" key="2">
    <source>
        <dbReference type="ARBA" id="ARBA00003921"/>
    </source>
</evidence>
<feature type="domain" description="FAD-binding PCMH-type" evidence="17">
    <location>
        <begin position="23"/>
        <end position="195"/>
    </location>
</feature>
<dbReference type="SUPFAM" id="SSF56176">
    <property type="entry name" value="FAD-binding/transporter-associated domain-like"/>
    <property type="match status" value="1"/>
</dbReference>
<dbReference type="PANTHER" id="PTHR21071:SF4">
    <property type="entry name" value="UDP-N-ACETYLENOLPYRUVOYLGLUCOSAMINE REDUCTASE"/>
    <property type="match status" value="1"/>
</dbReference>
<keyword evidence="14 16" id="KW-0961">Cell wall biogenesis/degradation</keyword>
<dbReference type="SUPFAM" id="SSF56194">
    <property type="entry name" value="Uridine diphospho-N-Acetylenolpyruvylglucosamine reductase, MurB, C-terminal domain"/>
    <property type="match status" value="1"/>
</dbReference>
<sequence length="291" mass="31864">MSHARPQELIKKNVSLKKYSTFGIGGFATYFSEAKTIDDLLFSLKYAKEHKLRVFVLGKGSNVLFDDRGYNGLVILNKLQTIKYEDMLVTASAGYSFALLGIQTARKNLSGLEFASGIPGSVGGAIFMNAGASGSDVSKVLKKATYIDTELNIRTLANEQLDFSYRTSIFQKKGFVIISGCFSLCVSETARSKQKGDLKRRFDSQPYKEKSAGCAFRNPQAASAGFLIENSGLKGKSVGGAFVSEKHANFIVNKGGATSSDVLQLIENVKSEILLRHNIELECEVRYIPFE</sequence>
<evidence type="ECO:0000256" key="10">
    <source>
        <dbReference type="ARBA" id="ARBA00022960"/>
    </source>
</evidence>
<dbReference type="Pfam" id="PF01565">
    <property type="entry name" value="FAD_binding_4"/>
    <property type="match status" value="1"/>
</dbReference>
<gene>
    <name evidence="16" type="primary">murB</name>
    <name evidence="18" type="ORF">COB11_07435</name>
</gene>
<dbReference type="UniPathway" id="UPA00219"/>
<keyword evidence="13 16" id="KW-0131">Cell cycle</keyword>
<proteinExistence type="inferred from homology"/>
<keyword evidence="6 16" id="KW-0132">Cell division</keyword>
<evidence type="ECO:0000256" key="4">
    <source>
        <dbReference type="ARBA" id="ARBA00004752"/>
    </source>
</evidence>
<evidence type="ECO:0000256" key="14">
    <source>
        <dbReference type="ARBA" id="ARBA00023316"/>
    </source>
</evidence>
<dbReference type="GO" id="GO:0051301">
    <property type="term" value="P:cell division"/>
    <property type="evidence" value="ECO:0007669"/>
    <property type="project" value="UniProtKB-KW"/>
</dbReference>
<evidence type="ECO:0000256" key="13">
    <source>
        <dbReference type="ARBA" id="ARBA00023306"/>
    </source>
</evidence>
<dbReference type="GO" id="GO:0008360">
    <property type="term" value="P:regulation of cell shape"/>
    <property type="evidence" value="ECO:0007669"/>
    <property type="project" value="UniProtKB-KW"/>
</dbReference>
<evidence type="ECO:0000256" key="9">
    <source>
        <dbReference type="ARBA" id="ARBA00022857"/>
    </source>
</evidence>
<keyword evidence="10 16" id="KW-0133">Cell shape</keyword>
<evidence type="ECO:0000313" key="18">
    <source>
        <dbReference type="EMBL" id="PCI92413.1"/>
    </source>
</evidence>
<dbReference type="InterPro" id="IPR036635">
    <property type="entry name" value="MurB_C_sf"/>
</dbReference>
<dbReference type="Gene3D" id="3.30.465.10">
    <property type="match status" value="1"/>
</dbReference>
<comment type="subcellular location">
    <subcellularLocation>
        <location evidence="3 16">Cytoplasm</location>
    </subcellularLocation>
</comment>
<evidence type="ECO:0000256" key="12">
    <source>
        <dbReference type="ARBA" id="ARBA00023002"/>
    </source>
</evidence>
<dbReference type="AlphaFoldDB" id="A0A2A4YCA0"/>
<dbReference type="EC" id="1.3.1.98" evidence="16"/>
<dbReference type="InterPro" id="IPR011601">
    <property type="entry name" value="MurB_C"/>
</dbReference>
<dbReference type="GO" id="GO:0071555">
    <property type="term" value="P:cell wall organization"/>
    <property type="evidence" value="ECO:0007669"/>
    <property type="project" value="UniProtKB-KW"/>
</dbReference>
<evidence type="ECO:0000259" key="17">
    <source>
        <dbReference type="PROSITE" id="PS51387"/>
    </source>
</evidence>
<dbReference type="Pfam" id="PF02873">
    <property type="entry name" value="MurB_C"/>
    <property type="match status" value="1"/>
</dbReference>
<accession>A0A2A4YCA0</accession>
<dbReference type="PANTHER" id="PTHR21071">
    <property type="entry name" value="UDP-N-ACETYLENOLPYRUVOYLGLUCOSAMINE REDUCTASE"/>
    <property type="match status" value="1"/>
</dbReference>
<comment type="function">
    <text evidence="2 16">Cell wall formation.</text>
</comment>
<comment type="catalytic activity">
    <reaction evidence="15 16">
        <text>UDP-N-acetyl-alpha-D-muramate + NADP(+) = UDP-N-acetyl-3-O-(1-carboxyvinyl)-alpha-D-glucosamine + NADPH + H(+)</text>
        <dbReference type="Rhea" id="RHEA:12248"/>
        <dbReference type="ChEBI" id="CHEBI:15378"/>
        <dbReference type="ChEBI" id="CHEBI:57783"/>
        <dbReference type="ChEBI" id="CHEBI:58349"/>
        <dbReference type="ChEBI" id="CHEBI:68483"/>
        <dbReference type="ChEBI" id="CHEBI:70757"/>
        <dbReference type="EC" id="1.3.1.98"/>
    </reaction>
</comment>
<dbReference type="NCBIfam" id="NF010480">
    <property type="entry name" value="PRK13905.1"/>
    <property type="match status" value="1"/>
</dbReference>
<protein>
    <recommendedName>
        <fullName evidence="16">UDP-N-acetylenolpyruvoylglucosamine reductase</fullName>
        <ecNumber evidence="16">1.3.1.98</ecNumber>
    </recommendedName>
    <alternativeName>
        <fullName evidence="16">UDP-N-acetylmuramate dehydrogenase</fullName>
    </alternativeName>
</protein>
<dbReference type="InterPro" id="IPR006094">
    <property type="entry name" value="Oxid_FAD_bind_N"/>
</dbReference>
<keyword evidence="8 16" id="KW-0274">FAD</keyword>
<feature type="active site" evidence="16">
    <location>
        <position position="166"/>
    </location>
</feature>
<evidence type="ECO:0000256" key="3">
    <source>
        <dbReference type="ARBA" id="ARBA00004496"/>
    </source>
</evidence>
<comment type="pathway">
    <text evidence="4 16">Cell wall biogenesis; peptidoglycan biosynthesis.</text>
</comment>
<dbReference type="EMBL" id="NVUU01000105">
    <property type="protein sequence ID" value="PCI92413.1"/>
    <property type="molecule type" value="Genomic_DNA"/>
</dbReference>
<evidence type="ECO:0000256" key="6">
    <source>
        <dbReference type="ARBA" id="ARBA00022618"/>
    </source>
</evidence>
<comment type="similarity">
    <text evidence="16">Belongs to the MurB family.</text>
</comment>
<feature type="active site" evidence="16">
    <location>
        <position position="284"/>
    </location>
</feature>
<reference evidence="19" key="1">
    <citation type="submission" date="2017-08" db="EMBL/GenBank/DDBJ databases">
        <title>A dynamic microbial community with high functional redundancy inhabits the cold, oxic subseafloor aquifer.</title>
        <authorList>
            <person name="Tully B.J."/>
            <person name="Wheat C.G."/>
            <person name="Glazer B.T."/>
            <person name="Huber J.A."/>
        </authorList>
    </citation>
    <scope>NUCLEOTIDE SEQUENCE [LARGE SCALE GENOMIC DNA]</scope>
</reference>
<keyword evidence="5 16" id="KW-0963">Cytoplasm</keyword>
<dbReference type="InterPro" id="IPR016166">
    <property type="entry name" value="FAD-bd_PCMH"/>
</dbReference>
<evidence type="ECO:0000256" key="5">
    <source>
        <dbReference type="ARBA" id="ARBA00022490"/>
    </source>
</evidence>
<name>A0A2A4YCA0_UNCAE</name>
<feature type="active site" description="Proton donor" evidence="16">
    <location>
        <position position="214"/>
    </location>
</feature>
<dbReference type="Gene3D" id="3.90.78.10">
    <property type="entry name" value="UDP-N-acetylenolpyruvoylglucosamine reductase, C-terminal domain"/>
    <property type="match status" value="1"/>
</dbReference>
<evidence type="ECO:0000256" key="7">
    <source>
        <dbReference type="ARBA" id="ARBA00022630"/>
    </source>
</evidence>
<dbReference type="InterPro" id="IPR016167">
    <property type="entry name" value="FAD-bd_PCMH_sub1"/>
</dbReference>
<dbReference type="GO" id="GO:0008762">
    <property type="term" value="F:UDP-N-acetylmuramate dehydrogenase activity"/>
    <property type="evidence" value="ECO:0007669"/>
    <property type="project" value="UniProtKB-UniRule"/>
</dbReference>
<dbReference type="InterPro" id="IPR036318">
    <property type="entry name" value="FAD-bd_PCMH-like_sf"/>
</dbReference>
<dbReference type="InterPro" id="IPR016169">
    <property type="entry name" value="FAD-bd_PCMH_sub2"/>
</dbReference>
<keyword evidence="12 16" id="KW-0560">Oxidoreductase</keyword>
<evidence type="ECO:0000313" key="19">
    <source>
        <dbReference type="Proteomes" id="UP000217838"/>
    </source>
</evidence>
<dbReference type="PROSITE" id="PS51387">
    <property type="entry name" value="FAD_PCMH"/>
    <property type="match status" value="1"/>
</dbReference>
<dbReference type="Gene3D" id="3.30.43.10">
    <property type="entry name" value="Uridine Diphospho-n-acetylenolpyruvylglucosamine Reductase, domain 2"/>
    <property type="match status" value="1"/>
</dbReference>
<evidence type="ECO:0000256" key="8">
    <source>
        <dbReference type="ARBA" id="ARBA00022827"/>
    </source>
</evidence>
<dbReference type="InterPro" id="IPR003170">
    <property type="entry name" value="MurB"/>
</dbReference>
<dbReference type="Proteomes" id="UP000217838">
    <property type="component" value="Unassembled WGS sequence"/>
</dbReference>